<evidence type="ECO:0000313" key="2">
    <source>
        <dbReference type="EMBL" id="TXC78521.1"/>
    </source>
</evidence>
<evidence type="ECO:0000313" key="3">
    <source>
        <dbReference type="Proteomes" id="UP000321168"/>
    </source>
</evidence>
<keyword evidence="1" id="KW-0732">Signal</keyword>
<gene>
    <name evidence="2" type="ORF">FRX97_07320</name>
</gene>
<dbReference type="EMBL" id="VORB01000006">
    <property type="protein sequence ID" value="TXC78521.1"/>
    <property type="molecule type" value="Genomic_DNA"/>
</dbReference>
<evidence type="ECO:0008006" key="4">
    <source>
        <dbReference type="Google" id="ProtNLM"/>
    </source>
</evidence>
<dbReference type="PROSITE" id="PS51257">
    <property type="entry name" value="PROKAR_LIPOPROTEIN"/>
    <property type="match status" value="1"/>
</dbReference>
<feature type="signal peptide" evidence="1">
    <location>
        <begin position="1"/>
        <end position="20"/>
    </location>
</feature>
<dbReference type="OrthoDB" id="5496093at2"/>
<comment type="caution">
    <text evidence="2">The sequence shown here is derived from an EMBL/GenBank/DDBJ whole genome shotgun (WGS) entry which is preliminary data.</text>
</comment>
<protein>
    <recommendedName>
        <fullName evidence="4">Septum formation inhibitor Maf</fullName>
    </recommendedName>
</protein>
<feature type="chain" id="PRO_5022671083" description="Septum formation inhibitor Maf" evidence="1">
    <location>
        <begin position="21"/>
        <end position="300"/>
    </location>
</feature>
<keyword evidence="3" id="KW-1185">Reference proteome</keyword>
<proteinExistence type="predicted"/>
<organism evidence="2 3">
    <name type="scientific">Luteibaculum oceani</name>
    <dbReference type="NCBI Taxonomy" id="1294296"/>
    <lineage>
        <taxon>Bacteria</taxon>
        <taxon>Pseudomonadati</taxon>
        <taxon>Bacteroidota</taxon>
        <taxon>Flavobacteriia</taxon>
        <taxon>Flavobacteriales</taxon>
        <taxon>Luteibaculaceae</taxon>
        <taxon>Luteibaculum</taxon>
    </lineage>
</organism>
<dbReference type="RefSeq" id="WP_147014548.1">
    <property type="nucleotide sequence ID" value="NZ_VORB01000006.1"/>
</dbReference>
<dbReference type="Proteomes" id="UP000321168">
    <property type="component" value="Unassembled WGS sequence"/>
</dbReference>
<evidence type="ECO:0000256" key="1">
    <source>
        <dbReference type="SAM" id="SignalP"/>
    </source>
</evidence>
<dbReference type="AlphaFoldDB" id="A0A5C6V1I0"/>
<reference evidence="2 3" key="1">
    <citation type="submission" date="2019-08" db="EMBL/GenBank/DDBJ databases">
        <title>Genome of Luteibaculum oceani JCM 18817.</title>
        <authorList>
            <person name="Bowman J.P."/>
        </authorList>
    </citation>
    <scope>NUCLEOTIDE SEQUENCE [LARGE SCALE GENOMIC DNA]</scope>
    <source>
        <strain evidence="2 3">JCM 18817</strain>
    </source>
</reference>
<accession>A0A5C6V1I0</accession>
<name>A0A5C6V1I0_9FLAO</name>
<sequence>MRTFVIFLSLLFLVGCNSNSLRVYQPQTQASPGFPKFWYQGKAELAYYEGKQSRYGYQRDARAILITVSEPFDSRVQVKSDAEDGNDYPVLKCNLVNRFNTGVYDYSVMTSSFTPINTEQRFPVAKITSSVQDWCGQTFTQANRSSGKMDLSLFSYFEKEQQGRFFIEADLFWDEVFALLRMNPDILPTGDVTLALGLDQYRYLHRGFFTETVFAEWIRKDKEATYSLKSENFHFTWRIEDKAPYPILGWSIDYLQDGKVLENRSSAFELQSAKWLEYWNKNSPEFEELRIQMGLRFFEN</sequence>